<gene>
    <name evidence="3" type="ORF">KI387_012383</name>
</gene>
<dbReference type="GO" id="GO:0003700">
    <property type="term" value="F:DNA-binding transcription factor activity"/>
    <property type="evidence" value="ECO:0007669"/>
    <property type="project" value="TreeGrafter"/>
</dbReference>
<evidence type="ECO:0000256" key="2">
    <source>
        <dbReference type="ARBA" id="ARBA00023242"/>
    </source>
</evidence>
<dbReference type="PANTHER" id="PTHR31945">
    <property type="entry name" value="TRANSCRIPTION FACTOR SCREAM2-RELATED"/>
    <property type="match status" value="1"/>
</dbReference>
<evidence type="ECO:0000313" key="4">
    <source>
        <dbReference type="Proteomes" id="UP000824469"/>
    </source>
</evidence>
<dbReference type="EMBL" id="JAHRHJ020000009">
    <property type="protein sequence ID" value="KAH9300800.1"/>
    <property type="molecule type" value="Genomic_DNA"/>
</dbReference>
<dbReference type="GO" id="GO:0043565">
    <property type="term" value="F:sequence-specific DNA binding"/>
    <property type="evidence" value="ECO:0007669"/>
    <property type="project" value="TreeGrafter"/>
</dbReference>
<keyword evidence="4" id="KW-1185">Reference proteome</keyword>
<dbReference type="InterPro" id="IPR051358">
    <property type="entry name" value="TF_AMS/ICE1/BHLH6-like"/>
</dbReference>
<evidence type="ECO:0000313" key="3">
    <source>
        <dbReference type="EMBL" id="KAH9300800.1"/>
    </source>
</evidence>
<dbReference type="PANTHER" id="PTHR31945:SF15">
    <property type="entry name" value="TRANSCRIPTION FACTOR BHLH61-RELATED"/>
    <property type="match status" value="1"/>
</dbReference>
<dbReference type="Proteomes" id="UP000824469">
    <property type="component" value="Unassembled WGS sequence"/>
</dbReference>
<dbReference type="AlphaFoldDB" id="A0AA38CI14"/>
<accession>A0AA38CI14</accession>
<comment type="caution">
    <text evidence="3">The sequence shown here is derived from an EMBL/GenBank/DDBJ whole genome shotgun (WGS) entry which is preliminary data.</text>
</comment>
<evidence type="ECO:0000256" key="1">
    <source>
        <dbReference type="ARBA" id="ARBA00004123"/>
    </source>
</evidence>
<dbReference type="GO" id="GO:0005634">
    <property type="term" value="C:nucleus"/>
    <property type="evidence" value="ECO:0007669"/>
    <property type="project" value="UniProtKB-SubCell"/>
</dbReference>
<comment type="subcellular location">
    <subcellularLocation>
        <location evidence="1">Nucleus</location>
    </subcellularLocation>
</comment>
<feature type="non-terminal residue" evidence="3">
    <location>
        <position position="1"/>
    </location>
</feature>
<reference evidence="3 4" key="1">
    <citation type="journal article" date="2021" name="Nat. Plants">
        <title>The Taxus genome provides insights into paclitaxel biosynthesis.</title>
        <authorList>
            <person name="Xiong X."/>
            <person name="Gou J."/>
            <person name="Liao Q."/>
            <person name="Li Y."/>
            <person name="Zhou Q."/>
            <person name="Bi G."/>
            <person name="Li C."/>
            <person name="Du R."/>
            <person name="Wang X."/>
            <person name="Sun T."/>
            <person name="Guo L."/>
            <person name="Liang H."/>
            <person name="Lu P."/>
            <person name="Wu Y."/>
            <person name="Zhang Z."/>
            <person name="Ro D.K."/>
            <person name="Shang Y."/>
            <person name="Huang S."/>
            <person name="Yan J."/>
        </authorList>
    </citation>
    <scope>NUCLEOTIDE SEQUENCE [LARGE SCALE GENOMIC DNA]</scope>
    <source>
        <strain evidence="3">Ta-2019</strain>
    </source>
</reference>
<dbReference type="OMA" id="MRIEMAC"/>
<organism evidence="3 4">
    <name type="scientific">Taxus chinensis</name>
    <name type="common">Chinese yew</name>
    <name type="synonym">Taxus wallichiana var. chinensis</name>
    <dbReference type="NCBI Taxonomy" id="29808"/>
    <lineage>
        <taxon>Eukaryota</taxon>
        <taxon>Viridiplantae</taxon>
        <taxon>Streptophyta</taxon>
        <taxon>Embryophyta</taxon>
        <taxon>Tracheophyta</taxon>
        <taxon>Spermatophyta</taxon>
        <taxon>Pinopsida</taxon>
        <taxon>Pinidae</taxon>
        <taxon>Conifers II</taxon>
        <taxon>Cupressales</taxon>
        <taxon>Taxaceae</taxon>
        <taxon>Taxus</taxon>
    </lineage>
</organism>
<sequence length="139" mass="15902">MDRTSILSDTIDYTKQLLSQIRDLHEELQPQAEWPAHLRPYAPYFGSASDQYFADKTIPKFEVQRTDRWHLNIQMACQTNPSLLLSTLSTLESFGLEIQHGIFSCFSDFGLQAHCSEIEKGKVSNTRPEDIKLALLQKA</sequence>
<protein>
    <submittedName>
        <fullName evidence="3">Uncharacterized protein</fullName>
    </submittedName>
</protein>
<proteinExistence type="predicted"/>
<name>A0AA38CI14_TAXCH</name>
<keyword evidence="2" id="KW-0539">Nucleus</keyword>